<reference evidence="2 3" key="1">
    <citation type="submission" date="2018-10" db="EMBL/GenBank/DDBJ databases">
        <title>Aeromicrobium sp. 9W16Y-2 whole genome shotgun sequence.</title>
        <authorList>
            <person name="Li F."/>
        </authorList>
    </citation>
    <scope>NUCLEOTIDE SEQUENCE [LARGE SCALE GENOMIC DNA]</scope>
    <source>
        <strain evidence="2 3">9W16Y-2</strain>
    </source>
</reference>
<keyword evidence="2" id="KW-0808">Transferase</keyword>
<evidence type="ECO:0000259" key="1">
    <source>
        <dbReference type="PROSITE" id="PS51186"/>
    </source>
</evidence>
<dbReference type="InterPro" id="IPR000182">
    <property type="entry name" value="GNAT_dom"/>
</dbReference>
<dbReference type="PROSITE" id="PS51186">
    <property type="entry name" value="GNAT"/>
    <property type="match status" value="1"/>
</dbReference>
<accession>A0A3L8PMU0</accession>
<dbReference type="OrthoDB" id="5242221at2"/>
<proteinExistence type="predicted"/>
<dbReference type="Pfam" id="PF13302">
    <property type="entry name" value="Acetyltransf_3"/>
    <property type="match status" value="1"/>
</dbReference>
<comment type="caution">
    <text evidence="2">The sequence shown here is derived from an EMBL/GenBank/DDBJ whole genome shotgun (WGS) entry which is preliminary data.</text>
</comment>
<dbReference type="GO" id="GO:0008999">
    <property type="term" value="F:protein-N-terminal-alanine acetyltransferase activity"/>
    <property type="evidence" value="ECO:0007669"/>
    <property type="project" value="TreeGrafter"/>
</dbReference>
<sequence>MALGWPVTLRHGEVGVRPLSRRDAATWSRLRAENLEWLTPWEATLPPGAGRPPQSYVSMIGALRRRAREGTAMPFAITWQGAMVGQLSVNGITGGSAQTASIGYWVSRSHAGRDIVPTAVALVTDHLLTTVGLHRVEIAIRPENTASLRVVEKLGFFEIGLAPRYLHIAGDWRDHRLFQVTAEDVPDGLVNRWTTRHG</sequence>
<dbReference type="Gene3D" id="3.40.630.30">
    <property type="match status" value="1"/>
</dbReference>
<evidence type="ECO:0000313" key="2">
    <source>
        <dbReference type="EMBL" id="RLV56564.1"/>
    </source>
</evidence>
<dbReference type="GO" id="GO:0005737">
    <property type="term" value="C:cytoplasm"/>
    <property type="evidence" value="ECO:0007669"/>
    <property type="project" value="TreeGrafter"/>
</dbReference>
<dbReference type="AlphaFoldDB" id="A0A3L8PMU0"/>
<gene>
    <name evidence="2" type="ORF">D9V41_05675</name>
</gene>
<dbReference type="InterPro" id="IPR016181">
    <property type="entry name" value="Acyl_CoA_acyltransferase"/>
</dbReference>
<dbReference type="PANTHER" id="PTHR43441">
    <property type="entry name" value="RIBOSOMAL-PROTEIN-SERINE ACETYLTRANSFERASE"/>
    <property type="match status" value="1"/>
</dbReference>
<dbReference type="RefSeq" id="WP_121793569.1">
    <property type="nucleotide sequence ID" value="NZ_RDBF01000003.1"/>
</dbReference>
<dbReference type="SUPFAM" id="SSF55729">
    <property type="entry name" value="Acyl-CoA N-acyltransferases (Nat)"/>
    <property type="match status" value="1"/>
</dbReference>
<feature type="domain" description="N-acetyltransferase" evidence="1">
    <location>
        <begin position="14"/>
        <end position="183"/>
    </location>
</feature>
<name>A0A3L8PMU0_9ACTN</name>
<dbReference type="InterPro" id="IPR051908">
    <property type="entry name" value="Ribosomal_N-acetyltransferase"/>
</dbReference>
<evidence type="ECO:0000313" key="3">
    <source>
        <dbReference type="Proteomes" id="UP000282515"/>
    </source>
</evidence>
<organism evidence="2 3">
    <name type="scientific">Aeromicrobium phragmitis</name>
    <dbReference type="NCBI Taxonomy" id="2478914"/>
    <lineage>
        <taxon>Bacteria</taxon>
        <taxon>Bacillati</taxon>
        <taxon>Actinomycetota</taxon>
        <taxon>Actinomycetes</taxon>
        <taxon>Propionibacteriales</taxon>
        <taxon>Nocardioidaceae</taxon>
        <taxon>Aeromicrobium</taxon>
    </lineage>
</organism>
<dbReference type="GO" id="GO:1990189">
    <property type="term" value="F:protein N-terminal-serine acetyltransferase activity"/>
    <property type="evidence" value="ECO:0007669"/>
    <property type="project" value="TreeGrafter"/>
</dbReference>
<dbReference type="EMBL" id="RDBF01000003">
    <property type="protein sequence ID" value="RLV56564.1"/>
    <property type="molecule type" value="Genomic_DNA"/>
</dbReference>
<dbReference type="Proteomes" id="UP000282515">
    <property type="component" value="Unassembled WGS sequence"/>
</dbReference>
<protein>
    <submittedName>
        <fullName evidence="2">N-acetyltransferase</fullName>
    </submittedName>
</protein>
<dbReference type="PANTHER" id="PTHR43441:SF2">
    <property type="entry name" value="FAMILY ACETYLTRANSFERASE, PUTATIVE (AFU_ORTHOLOGUE AFUA_7G00850)-RELATED"/>
    <property type="match status" value="1"/>
</dbReference>
<keyword evidence="3" id="KW-1185">Reference proteome</keyword>